<evidence type="ECO:0000313" key="3">
    <source>
        <dbReference type="Proteomes" id="UP001498476"/>
    </source>
</evidence>
<evidence type="ECO:0000256" key="1">
    <source>
        <dbReference type="SAM" id="MobiDB-lite"/>
    </source>
</evidence>
<feature type="compositionally biased region" description="Polar residues" evidence="1">
    <location>
        <begin position="46"/>
        <end position="60"/>
    </location>
</feature>
<evidence type="ECO:0000313" key="2">
    <source>
        <dbReference type="EMBL" id="KAK7413767.1"/>
    </source>
</evidence>
<name>A0ABR1GYD1_9HYPO</name>
<keyword evidence="3" id="KW-1185">Reference proteome</keyword>
<accession>A0ABR1GYD1</accession>
<reference evidence="2 3" key="1">
    <citation type="journal article" date="2025" name="Microbiol. Resour. Announc.">
        <title>Draft genome sequences for Neonectria magnoliae and Neonectria punicea, canker pathogens of Liriodendron tulipifera and Acer saccharum in West Virginia.</title>
        <authorList>
            <person name="Petronek H.M."/>
            <person name="Kasson M.T."/>
            <person name="Metheny A.M."/>
            <person name="Stauder C.M."/>
            <person name="Lovett B."/>
            <person name="Lynch S.C."/>
            <person name="Garnas J.R."/>
            <person name="Kasson L.R."/>
            <person name="Stajich J.E."/>
        </authorList>
    </citation>
    <scope>NUCLEOTIDE SEQUENCE [LARGE SCALE GENOMIC DNA]</scope>
    <source>
        <strain evidence="2 3">NRRL 64653</strain>
    </source>
</reference>
<feature type="region of interest" description="Disordered" evidence="1">
    <location>
        <begin position="1"/>
        <end position="20"/>
    </location>
</feature>
<proteinExistence type="predicted"/>
<comment type="caution">
    <text evidence="2">The sequence shown here is derived from an EMBL/GenBank/DDBJ whole genome shotgun (WGS) entry which is preliminary data.</text>
</comment>
<feature type="compositionally biased region" description="Low complexity" evidence="1">
    <location>
        <begin position="75"/>
        <end position="90"/>
    </location>
</feature>
<organism evidence="2 3">
    <name type="scientific">Neonectria punicea</name>
    <dbReference type="NCBI Taxonomy" id="979145"/>
    <lineage>
        <taxon>Eukaryota</taxon>
        <taxon>Fungi</taxon>
        <taxon>Dikarya</taxon>
        <taxon>Ascomycota</taxon>
        <taxon>Pezizomycotina</taxon>
        <taxon>Sordariomycetes</taxon>
        <taxon>Hypocreomycetidae</taxon>
        <taxon>Hypocreales</taxon>
        <taxon>Nectriaceae</taxon>
        <taxon>Neonectria</taxon>
    </lineage>
</organism>
<protein>
    <submittedName>
        <fullName evidence="2">Uncharacterized protein</fullName>
    </submittedName>
</protein>
<dbReference type="EMBL" id="JAZAVJ010000119">
    <property type="protein sequence ID" value="KAK7413767.1"/>
    <property type="molecule type" value="Genomic_DNA"/>
</dbReference>
<feature type="region of interest" description="Disordered" evidence="1">
    <location>
        <begin position="577"/>
        <end position="604"/>
    </location>
</feature>
<sequence>MSLTPDQPIPPKTGSTNLLRGLRDRFRGKHLRSSSQPDVSSIDDGSPTTGGCLTPGSTAPPSFFATPPISPSTFSPQQASIAAPPIASPSNFSPQSSWAIASPPPTGPAISSPQQPGARAPPAPALHREWAQLSLPPSDPSTSEEADTPTEIRNLPQVFAVDVSGSTRGRCLDQEKAVIAHMAGKIESAILASQSHILPWDGRSYGSMSPAQVRSLQSGAGTDPSVVLKNAQSRYHLQQAKLWFLMTDGYIEEPLVNKFANAISSTGLHGTASVIILFGYRLRSPFECNVSVGMSVFAVAPHCVFLFHDVRTGAVYVFQAKGSFTSLLPGHSRFTSFGPTTRWEDLTQITYDDLSTVRVPSPTILSRDVVVLPGGKKFDMSSIYNNTMSAKETLELLSDYSALDVILLAAKTRGKGSSVKLWLETARRTHKMPEVAFWEREDINSQGKRTMIRLLQAVLANQASDQQPEDLWRRLASPTSQETGNPPNTLDESALVETAALRSMLRLQHVQNWSRFEARVDADWELSCKLDETLTEVLSTMSIHDHQLPVSPAMLTPMSSPVEHHQAPYTGAAESFRQVEPRRSPLSPQPPTAHGSQPLPSGWQPRARSTDLLFLPGFKGERISSPGFQSALYDTCSICRQPNSIQTLLLQASSDEPETQHLPNPGQKAGHKYPFVLGNYPETDVILPITCCDACAFLLLQAGELPNGDRVTMALPLVSLQVKENRNLWEEKLGEVYGQRFHQRIVTLVFLSTLCTTFEDLIDNAEPPNSPTLRSLKWCCKELSQLPGISTRAGLTPVGSPLLGVVNDNMPLQQTLHVAFCGFHSVLQEDSLLAYPMDGFLVLIRLAGLMEDIEPKYIERFVWRRLLYYFAEQHADLQRQVGVGEAKTRLDDLIHEPSAAIGTVAETESEAFPKSSRAPTPRIRRHVIPLSFLEGTYLIPSSSDILEQFERMGEHFTVIQGTAKYHPALAVFLHILATLTDGPSSITDVEGFFVKIQYRTDGLVQQDKGLHDVFGAVEPIDEDVAARLIAAARDQAKDSQF</sequence>
<dbReference type="Proteomes" id="UP001498476">
    <property type="component" value="Unassembled WGS sequence"/>
</dbReference>
<gene>
    <name evidence="2" type="ORF">QQX98_007334</name>
</gene>
<feature type="region of interest" description="Disordered" evidence="1">
    <location>
        <begin position="27"/>
        <end position="125"/>
    </location>
</feature>